<reference evidence="3" key="1">
    <citation type="submission" date="2022-07" db="EMBL/GenBank/DDBJ databases">
        <title>Fungi with potential for degradation of polypropylene.</title>
        <authorList>
            <person name="Gostincar C."/>
        </authorList>
    </citation>
    <scope>NUCLEOTIDE SEQUENCE</scope>
    <source>
        <strain evidence="3">EXF-13308</strain>
    </source>
</reference>
<feature type="compositionally biased region" description="Low complexity" evidence="2">
    <location>
        <begin position="640"/>
        <end position="658"/>
    </location>
</feature>
<name>A0AA38S4S2_9PEZI</name>
<comment type="caution">
    <text evidence="3">The sequence shown here is derived from an EMBL/GenBank/DDBJ whole genome shotgun (WGS) entry which is preliminary data.</text>
</comment>
<dbReference type="Gene3D" id="1.10.287.1490">
    <property type="match status" value="1"/>
</dbReference>
<organism evidence="3 4">
    <name type="scientific">Pleurostoma richardsiae</name>
    <dbReference type="NCBI Taxonomy" id="41990"/>
    <lineage>
        <taxon>Eukaryota</taxon>
        <taxon>Fungi</taxon>
        <taxon>Dikarya</taxon>
        <taxon>Ascomycota</taxon>
        <taxon>Pezizomycotina</taxon>
        <taxon>Sordariomycetes</taxon>
        <taxon>Sordariomycetidae</taxon>
        <taxon>Calosphaeriales</taxon>
        <taxon>Pleurostomataceae</taxon>
        <taxon>Pleurostoma</taxon>
    </lineage>
</organism>
<feature type="region of interest" description="Disordered" evidence="2">
    <location>
        <begin position="292"/>
        <end position="344"/>
    </location>
</feature>
<sequence length="729" mass="79690">MGQALLARHEAYMASAERDRADMQTRIQQLEMDKRSLEAENARTIDENRALLDQLEQLNNTVADSETRINSLEASLRSSQMTIRNLEGAASRAEEMEKHIAVLEAEQATLQSSLITTESEARSAMHRWRKAERGISDLQEQLERIEKEGREERERHAEVLNRMERQRALDKDLNTAAGRLKGAAAAKSLTAGKHVSGVVSHFVRDLLQDNANLQLGIAELRELLLNSNDEIQVLREQLMYHQPLGDGQLSAASTLRAELQPKEDYQPSPNIPAPTSMSQELHIHHHYHVVNKAEMKKPKKKRQVLGPNVFTPPNTSSPSTPPSAQWRLQGSPAPAMLSHNARDSVSTVPSNRWSLFSEQPSDFAPSSAPSSPQSNRRNSVFDPGNVDSSSIPTSPTTSVDPMSPSLAASHRRNKESEVSIRNFVPPAPLHMSRSYDDESNLQTPQPFMERQSQEDLEHQDGCEFPGPDDIPDLTSTGPTTDDSVGESVDSPATIHDHDGSFLDTAISPSIDDGSFDEPITPRPRLYRAMSHESIMSLSGGLDIHTLKMRPSQLTLRPLGASAADTGLSAVIASPMIARGSDAGKRGSRVLRESLGLPTPRMANDRVVSGPVTPSSTAARQNQRQTSSGGLGKWVGWRPWGGSTASSPSAARTTATGSPEPLRSGKNVGNGGYDPKTIREKNLSRTPGINQAGAIPGFHQYWAAHQKKGAPSRVHADVVDHEALREVLEE</sequence>
<evidence type="ECO:0000256" key="1">
    <source>
        <dbReference type="SAM" id="Coils"/>
    </source>
</evidence>
<dbReference type="GO" id="GO:0008168">
    <property type="term" value="F:methyltransferase activity"/>
    <property type="evidence" value="ECO:0007669"/>
    <property type="project" value="UniProtKB-KW"/>
</dbReference>
<dbReference type="EMBL" id="JANBVO010000002">
    <property type="protein sequence ID" value="KAJ9156164.1"/>
    <property type="molecule type" value="Genomic_DNA"/>
</dbReference>
<feature type="compositionally biased region" description="Basic and acidic residues" evidence="2">
    <location>
        <begin position="451"/>
        <end position="461"/>
    </location>
</feature>
<keyword evidence="3" id="KW-0808">Transferase</keyword>
<feature type="coiled-coil region" evidence="1">
    <location>
        <begin position="203"/>
        <end position="237"/>
    </location>
</feature>
<dbReference type="AlphaFoldDB" id="A0AA38S4S2"/>
<proteinExistence type="predicted"/>
<gene>
    <name evidence="3" type="ORF">NKR23_g1467</name>
</gene>
<keyword evidence="3" id="KW-0489">Methyltransferase</keyword>
<keyword evidence="4" id="KW-1185">Reference proteome</keyword>
<evidence type="ECO:0000313" key="3">
    <source>
        <dbReference type="EMBL" id="KAJ9156164.1"/>
    </source>
</evidence>
<protein>
    <submittedName>
        <fullName evidence="3">S-adenosyl-L-methionine-dependent methyltransferase-like</fullName>
    </submittedName>
</protein>
<dbReference type="Proteomes" id="UP001174694">
    <property type="component" value="Unassembled WGS sequence"/>
</dbReference>
<keyword evidence="1" id="KW-0175">Coiled coil</keyword>
<evidence type="ECO:0000313" key="4">
    <source>
        <dbReference type="Proteomes" id="UP001174694"/>
    </source>
</evidence>
<dbReference type="SUPFAM" id="SSF57997">
    <property type="entry name" value="Tropomyosin"/>
    <property type="match status" value="1"/>
</dbReference>
<feature type="region of interest" description="Disordered" evidence="2">
    <location>
        <begin position="356"/>
        <end position="516"/>
    </location>
</feature>
<evidence type="ECO:0000256" key="2">
    <source>
        <dbReference type="SAM" id="MobiDB-lite"/>
    </source>
</evidence>
<feature type="compositionally biased region" description="Low complexity" evidence="2">
    <location>
        <begin position="386"/>
        <end position="401"/>
    </location>
</feature>
<feature type="region of interest" description="Disordered" evidence="2">
    <location>
        <begin position="592"/>
        <end position="688"/>
    </location>
</feature>
<feature type="coiled-coil region" evidence="1">
    <location>
        <begin position="6"/>
        <end position="166"/>
    </location>
</feature>
<dbReference type="GO" id="GO:0032259">
    <property type="term" value="P:methylation"/>
    <property type="evidence" value="ECO:0007669"/>
    <property type="project" value="UniProtKB-KW"/>
</dbReference>
<feature type="compositionally biased region" description="Low complexity" evidence="2">
    <location>
        <begin position="359"/>
        <end position="378"/>
    </location>
</feature>
<accession>A0AA38S4S2</accession>
<feature type="compositionally biased region" description="Polar residues" evidence="2">
    <location>
        <begin position="611"/>
        <end position="627"/>
    </location>
</feature>
<feature type="compositionally biased region" description="Polar residues" evidence="2">
    <location>
        <begin position="473"/>
        <end position="482"/>
    </location>
</feature>